<feature type="signal peptide" evidence="1">
    <location>
        <begin position="1"/>
        <end position="18"/>
    </location>
</feature>
<evidence type="ECO:0000313" key="2">
    <source>
        <dbReference type="EMBL" id="KAH7056047.1"/>
    </source>
</evidence>
<evidence type="ECO:0000256" key="1">
    <source>
        <dbReference type="SAM" id="SignalP"/>
    </source>
</evidence>
<gene>
    <name evidence="2" type="ORF">B0J12DRAFT_656717</name>
</gene>
<dbReference type="Proteomes" id="UP000774617">
    <property type="component" value="Unassembled WGS sequence"/>
</dbReference>
<accession>A0ABQ8GHW2</accession>
<evidence type="ECO:0000313" key="3">
    <source>
        <dbReference type="Proteomes" id="UP000774617"/>
    </source>
</evidence>
<keyword evidence="1" id="KW-0732">Signal</keyword>
<protein>
    <recommendedName>
        <fullName evidence="4">Secreted protein</fullName>
    </recommendedName>
</protein>
<sequence length="115" mass="12714">MAIKQLCFFLSLGTPASMVQVQIGMMARYCNMKPSLCGRLRDGMVHLNSVLAPSSLATTPRILTKLHFMVLSWFQKAGFFYHALVRKNGLVTGGYTLANGASAVRSRGNQQCSRW</sequence>
<evidence type="ECO:0008006" key="4">
    <source>
        <dbReference type="Google" id="ProtNLM"/>
    </source>
</evidence>
<reference evidence="2 3" key="1">
    <citation type="journal article" date="2021" name="Nat. Commun.">
        <title>Genetic determinants of endophytism in the Arabidopsis root mycobiome.</title>
        <authorList>
            <person name="Mesny F."/>
            <person name="Miyauchi S."/>
            <person name="Thiergart T."/>
            <person name="Pickel B."/>
            <person name="Atanasova L."/>
            <person name="Karlsson M."/>
            <person name="Huettel B."/>
            <person name="Barry K.W."/>
            <person name="Haridas S."/>
            <person name="Chen C."/>
            <person name="Bauer D."/>
            <person name="Andreopoulos W."/>
            <person name="Pangilinan J."/>
            <person name="LaButti K."/>
            <person name="Riley R."/>
            <person name="Lipzen A."/>
            <person name="Clum A."/>
            <person name="Drula E."/>
            <person name="Henrissat B."/>
            <person name="Kohler A."/>
            <person name="Grigoriev I.V."/>
            <person name="Martin F.M."/>
            <person name="Hacquard S."/>
        </authorList>
    </citation>
    <scope>NUCLEOTIDE SEQUENCE [LARGE SCALE GENOMIC DNA]</scope>
    <source>
        <strain evidence="2 3">MPI-SDFR-AT-0080</strain>
    </source>
</reference>
<organism evidence="2 3">
    <name type="scientific">Macrophomina phaseolina</name>
    <dbReference type="NCBI Taxonomy" id="35725"/>
    <lineage>
        <taxon>Eukaryota</taxon>
        <taxon>Fungi</taxon>
        <taxon>Dikarya</taxon>
        <taxon>Ascomycota</taxon>
        <taxon>Pezizomycotina</taxon>
        <taxon>Dothideomycetes</taxon>
        <taxon>Dothideomycetes incertae sedis</taxon>
        <taxon>Botryosphaeriales</taxon>
        <taxon>Botryosphaeriaceae</taxon>
        <taxon>Macrophomina</taxon>
    </lineage>
</organism>
<comment type="caution">
    <text evidence="2">The sequence shown here is derived from an EMBL/GenBank/DDBJ whole genome shotgun (WGS) entry which is preliminary data.</text>
</comment>
<proteinExistence type="predicted"/>
<dbReference type="EMBL" id="JAGTJR010000008">
    <property type="protein sequence ID" value="KAH7056047.1"/>
    <property type="molecule type" value="Genomic_DNA"/>
</dbReference>
<keyword evidence="3" id="KW-1185">Reference proteome</keyword>
<name>A0ABQ8GHW2_9PEZI</name>
<feature type="chain" id="PRO_5045987375" description="Secreted protein" evidence="1">
    <location>
        <begin position="19"/>
        <end position="115"/>
    </location>
</feature>